<name>A0A401TMC1_CHIPU</name>
<dbReference type="STRING" id="137246.A0A401TMC1"/>
<evidence type="ECO:0000256" key="1">
    <source>
        <dbReference type="ARBA" id="ARBA00004173"/>
    </source>
</evidence>
<dbReference type="OrthoDB" id="10012356at2759"/>
<keyword evidence="9" id="KW-1185">Reference proteome</keyword>
<evidence type="ECO:0000313" key="8">
    <source>
        <dbReference type="EMBL" id="GCC43763.1"/>
    </source>
</evidence>
<proteinExistence type="inferred from homology"/>
<feature type="non-terminal residue" evidence="8">
    <location>
        <position position="1"/>
    </location>
</feature>
<keyword evidence="5" id="KW-0687">Ribonucleoprotein</keyword>
<feature type="domain" description="Small ribosomal subunit protein mS23 conserved" evidence="7">
    <location>
        <begin position="1"/>
        <end position="61"/>
    </location>
</feature>
<evidence type="ECO:0000259" key="7">
    <source>
        <dbReference type="Pfam" id="PF10484"/>
    </source>
</evidence>
<dbReference type="CDD" id="cd23701">
    <property type="entry name" value="At1g26750"/>
    <property type="match status" value="1"/>
</dbReference>
<dbReference type="Proteomes" id="UP000287033">
    <property type="component" value="Unassembled WGS sequence"/>
</dbReference>
<evidence type="ECO:0000256" key="3">
    <source>
        <dbReference type="ARBA" id="ARBA00022980"/>
    </source>
</evidence>
<evidence type="ECO:0000256" key="6">
    <source>
        <dbReference type="ARBA" id="ARBA00035137"/>
    </source>
</evidence>
<comment type="caution">
    <text evidence="8">The sequence shown here is derived from an EMBL/GenBank/DDBJ whole genome shotgun (WGS) entry which is preliminary data.</text>
</comment>
<evidence type="ECO:0000313" key="9">
    <source>
        <dbReference type="Proteomes" id="UP000287033"/>
    </source>
</evidence>
<sequence length="75" mass="8635">VRDLLRAGVMKESEKPCWYDVYAAFPPKYEPVYAQPKERFGKVQDPVQEIFYQEDTIRAYVLLSFCLTVDGVAGV</sequence>
<dbReference type="GO" id="GO:0006412">
    <property type="term" value="P:translation"/>
    <property type="evidence" value="ECO:0007669"/>
    <property type="project" value="InterPro"/>
</dbReference>
<dbReference type="GO" id="GO:0005840">
    <property type="term" value="C:ribosome"/>
    <property type="evidence" value="ECO:0007669"/>
    <property type="project" value="InterPro"/>
</dbReference>
<accession>A0A401TMC1</accession>
<protein>
    <recommendedName>
        <fullName evidence="6">Small ribosomal subunit protein mS23</fullName>
    </recommendedName>
</protein>
<dbReference type="PANTHER" id="PTHR15925:SF2">
    <property type="entry name" value="SMALL RIBOSOMAL SUBUNIT PROTEIN MS23"/>
    <property type="match status" value="1"/>
</dbReference>
<dbReference type="EMBL" id="BEZZ01111592">
    <property type="protein sequence ID" value="GCC43763.1"/>
    <property type="molecule type" value="Genomic_DNA"/>
</dbReference>
<dbReference type="PANTHER" id="PTHR15925">
    <property type="entry name" value="MITOCHONDRIAL RIBOSOMAL PROTEIN S23"/>
    <property type="match status" value="1"/>
</dbReference>
<dbReference type="InterPro" id="IPR023611">
    <property type="entry name" value="mS23_dom_met"/>
</dbReference>
<dbReference type="InterPro" id="IPR019520">
    <property type="entry name" value="Ribosomal_mS23_met"/>
</dbReference>
<keyword evidence="3" id="KW-0689">Ribosomal protein</keyword>
<dbReference type="GO" id="GO:0005739">
    <property type="term" value="C:mitochondrion"/>
    <property type="evidence" value="ECO:0007669"/>
    <property type="project" value="InterPro"/>
</dbReference>
<dbReference type="AlphaFoldDB" id="A0A401TMC1"/>
<dbReference type="InterPro" id="IPR059242">
    <property type="entry name" value="mS23_dom"/>
</dbReference>
<dbReference type="GO" id="GO:0003735">
    <property type="term" value="F:structural constituent of ribosome"/>
    <property type="evidence" value="ECO:0007669"/>
    <property type="project" value="InterPro"/>
</dbReference>
<organism evidence="8 9">
    <name type="scientific">Chiloscyllium punctatum</name>
    <name type="common">Brownbanded bambooshark</name>
    <name type="synonym">Hemiscyllium punctatum</name>
    <dbReference type="NCBI Taxonomy" id="137246"/>
    <lineage>
        <taxon>Eukaryota</taxon>
        <taxon>Metazoa</taxon>
        <taxon>Chordata</taxon>
        <taxon>Craniata</taxon>
        <taxon>Vertebrata</taxon>
        <taxon>Chondrichthyes</taxon>
        <taxon>Elasmobranchii</taxon>
        <taxon>Galeomorphii</taxon>
        <taxon>Galeoidea</taxon>
        <taxon>Orectolobiformes</taxon>
        <taxon>Hemiscylliidae</taxon>
        <taxon>Chiloscyllium</taxon>
    </lineage>
</organism>
<reference evidence="8 9" key="1">
    <citation type="journal article" date="2018" name="Nat. Ecol. Evol.">
        <title>Shark genomes provide insights into elasmobranch evolution and the origin of vertebrates.</title>
        <authorList>
            <person name="Hara Y"/>
            <person name="Yamaguchi K"/>
            <person name="Onimaru K"/>
            <person name="Kadota M"/>
            <person name="Koyanagi M"/>
            <person name="Keeley SD"/>
            <person name="Tatsumi K"/>
            <person name="Tanaka K"/>
            <person name="Motone F"/>
            <person name="Kageyama Y"/>
            <person name="Nozu R"/>
            <person name="Adachi N"/>
            <person name="Nishimura O"/>
            <person name="Nakagawa R"/>
            <person name="Tanegashima C"/>
            <person name="Kiyatake I"/>
            <person name="Matsumoto R"/>
            <person name="Murakumo K"/>
            <person name="Nishida K"/>
            <person name="Terakita A"/>
            <person name="Kuratani S"/>
            <person name="Sato K"/>
            <person name="Hyodo S Kuraku.S."/>
        </authorList>
    </citation>
    <scope>NUCLEOTIDE SEQUENCE [LARGE SCALE GENOMIC DNA]</scope>
</reference>
<keyword evidence="4" id="KW-0496">Mitochondrion</keyword>
<dbReference type="Pfam" id="PF10484">
    <property type="entry name" value="MRP-S23"/>
    <property type="match status" value="1"/>
</dbReference>
<evidence type="ECO:0000256" key="2">
    <source>
        <dbReference type="ARBA" id="ARBA00009864"/>
    </source>
</evidence>
<gene>
    <name evidence="8" type="ORF">chiPu_0027707</name>
</gene>
<evidence type="ECO:0000256" key="5">
    <source>
        <dbReference type="ARBA" id="ARBA00023274"/>
    </source>
</evidence>
<comment type="similarity">
    <text evidence="2">Belongs to the mitochondrion-specific ribosomal protein mS23 family.</text>
</comment>
<comment type="subcellular location">
    <subcellularLocation>
        <location evidence="1">Mitochondrion</location>
    </subcellularLocation>
</comment>
<evidence type="ECO:0000256" key="4">
    <source>
        <dbReference type="ARBA" id="ARBA00023128"/>
    </source>
</evidence>